<feature type="signal peptide" evidence="3">
    <location>
        <begin position="1"/>
        <end position="28"/>
    </location>
</feature>
<dbReference type="AlphaFoldDB" id="A0A4P6JL33"/>
<dbReference type="InterPro" id="IPR008972">
    <property type="entry name" value="Cupredoxin"/>
</dbReference>
<evidence type="ECO:0000256" key="3">
    <source>
        <dbReference type="SAM" id="SignalP"/>
    </source>
</evidence>
<dbReference type="InterPro" id="IPR000923">
    <property type="entry name" value="BlueCu_1"/>
</dbReference>
<dbReference type="PROSITE" id="PS51257">
    <property type="entry name" value="PROKAR_LIPOPROTEIN"/>
    <property type="match status" value="1"/>
</dbReference>
<dbReference type="EMBL" id="CP035758">
    <property type="protein sequence ID" value="QBD75885.1"/>
    <property type="molecule type" value="Genomic_DNA"/>
</dbReference>
<keyword evidence="2" id="KW-0186">Copper</keyword>
<dbReference type="Pfam" id="PF00127">
    <property type="entry name" value="Copper-bind"/>
    <property type="match status" value="1"/>
</dbReference>
<evidence type="ECO:0000313" key="6">
    <source>
        <dbReference type="Proteomes" id="UP000290365"/>
    </source>
</evidence>
<organism evidence="5 6">
    <name type="scientific">Ktedonosporobacter rubrisoli</name>
    <dbReference type="NCBI Taxonomy" id="2509675"/>
    <lineage>
        <taxon>Bacteria</taxon>
        <taxon>Bacillati</taxon>
        <taxon>Chloroflexota</taxon>
        <taxon>Ktedonobacteria</taxon>
        <taxon>Ktedonobacterales</taxon>
        <taxon>Ktedonosporobacteraceae</taxon>
        <taxon>Ktedonosporobacter</taxon>
    </lineage>
</organism>
<proteinExistence type="predicted"/>
<dbReference type="RefSeq" id="WP_129886482.1">
    <property type="nucleotide sequence ID" value="NZ_CP035758.1"/>
</dbReference>
<evidence type="ECO:0000256" key="1">
    <source>
        <dbReference type="ARBA" id="ARBA00022723"/>
    </source>
</evidence>
<evidence type="ECO:0000256" key="2">
    <source>
        <dbReference type="ARBA" id="ARBA00023008"/>
    </source>
</evidence>
<dbReference type="GO" id="GO:0009055">
    <property type="term" value="F:electron transfer activity"/>
    <property type="evidence" value="ECO:0007669"/>
    <property type="project" value="InterPro"/>
</dbReference>
<dbReference type="Proteomes" id="UP000290365">
    <property type="component" value="Chromosome"/>
</dbReference>
<evidence type="ECO:0000313" key="5">
    <source>
        <dbReference type="EMBL" id="QBD75885.1"/>
    </source>
</evidence>
<keyword evidence="1" id="KW-0479">Metal-binding</keyword>
<feature type="chain" id="PRO_5020930723" description="Blue (type 1) copper domain-containing protein" evidence="3">
    <location>
        <begin position="29"/>
        <end position="128"/>
    </location>
</feature>
<dbReference type="Gene3D" id="2.60.40.420">
    <property type="entry name" value="Cupredoxins - blue copper proteins"/>
    <property type="match status" value="1"/>
</dbReference>
<keyword evidence="3" id="KW-0732">Signal</keyword>
<name>A0A4P6JL33_KTERU</name>
<evidence type="ECO:0000259" key="4">
    <source>
        <dbReference type="Pfam" id="PF00127"/>
    </source>
</evidence>
<dbReference type="SUPFAM" id="SSF49503">
    <property type="entry name" value="Cupredoxins"/>
    <property type="match status" value="1"/>
</dbReference>
<dbReference type="KEGG" id="kbs:EPA93_07630"/>
<sequence>MLKKLIFVVFLGAALTLGLVACGSTSSATDTTGAEVHMSGTEFVQKSITIKKGSSLTLISDDMMAHIIANGTWDNGTAKPGKEPGAPTVANVQVAGNSQASIGPFNTAGTFNLYCTIHPGMNLTVFVR</sequence>
<dbReference type="GO" id="GO:0005507">
    <property type="term" value="F:copper ion binding"/>
    <property type="evidence" value="ECO:0007669"/>
    <property type="project" value="InterPro"/>
</dbReference>
<feature type="domain" description="Blue (type 1) copper" evidence="4">
    <location>
        <begin position="39"/>
        <end position="127"/>
    </location>
</feature>
<reference evidence="5 6" key="1">
    <citation type="submission" date="2019-01" db="EMBL/GenBank/DDBJ databases">
        <title>Ktedonosporobacter rubrisoli SCAWS-G2.</title>
        <authorList>
            <person name="Huang Y."/>
            <person name="Yan B."/>
        </authorList>
    </citation>
    <scope>NUCLEOTIDE SEQUENCE [LARGE SCALE GENOMIC DNA]</scope>
    <source>
        <strain evidence="5 6">SCAWS-G2</strain>
    </source>
</reference>
<keyword evidence="6" id="KW-1185">Reference proteome</keyword>
<protein>
    <recommendedName>
        <fullName evidence="4">Blue (type 1) copper domain-containing protein</fullName>
    </recommendedName>
</protein>
<dbReference type="OrthoDB" id="162414at2"/>
<accession>A0A4P6JL33</accession>
<gene>
    <name evidence="5" type="ORF">EPA93_07630</name>
</gene>